<evidence type="ECO:0000259" key="2">
    <source>
        <dbReference type="Pfam" id="PF05922"/>
    </source>
</evidence>
<feature type="chain" id="PRO_5038749660" description="Inhibitor I9 domain-containing protein" evidence="1">
    <location>
        <begin position="23"/>
        <end position="165"/>
    </location>
</feature>
<name>A0A160MFF6_9BACI</name>
<feature type="domain" description="Inhibitor I9" evidence="2">
    <location>
        <begin position="61"/>
        <end position="155"/>
    </location>
</feature>
<evidence type="ECO:0000256" key="1">
    <source>
        <dbReference type="SAM" id="SignalP"/>
    </source>
</evidence>
<dbReference type="Proteomes" id="UP000077856">
    <property type="component" value="Chromosome"/>
</dbReference>
<dbReference type="Pfam" id="PF05922">
    <property type="entry name" value="Inhibitor_I9"/>
    <property type="match status" value="1"/>
</dbReference>
<feature type="signal peptide" evidence="1">
    <location>
        <begin position="1"/>
        <end position="22"/>
    </location>
</feature>
<organism evidence="3 4">
    <name type="scientific">Cytobacillus oceanisediminis 2691</name>
    <dbReference type="NCBI Taxonomy" id="1196031"/>
    <lineage>
        <taxon>Bacteria</taxon>
        <taxon>Bacillati</taxon>
        <taxon>Bacillota</taxon>
        <taxon>Bacilli</taxon>
        <taxon>Bacillales</taxon>
        <taxon>Bacillaceae</taxon>
        <taxon>Cytobacillus</taxon>
    </lineage>
</organism>
<accession>A0A160MFF6</accession>
<evidence type="ECO:0000313" key="3">
    <source>
        <dbReference type="EMBL" id="AND41910.1"/>
    </source>
</evidence>
<proteinExistence type="predicted"/>
<dbReference type="InterPro" id="IPR010259">
    <property type="entry name" value="S8pro/Inhibitor_I9"/>
</dbReference>
<dbReference type="EMBL" id="CP015506">
    <property type="protein sequence ID" value="AND41910.1"/>
    <property type="molecule type" value="Genomic_DNA"/>
</dbReference>
<dbReference type="AlphaFoldDB" id="A0A160MFF6"/>
<keyword evidence="1" id="KW-0732">Signal</keyword>
<dbReference type="KEGG" id="bon:A361_23115"/>
<protein>
    <recommendedName>
        <fullName evidence="2">Inhibitor I9 domain-containing protein</fullName>
    </recommendedName>
</protein>
<sequence length="165" mass="18462">MLRKKCYIIVPLVIIFIGGCQANKGKNDSQKDDKVVGKKMHSSAKVDPSIDLSNNQLVSIIIEFKTKPAKIAVLEAKAKGLTLTLEEAKRQVEQSHQSFRKLLSLLDDNKVPYRIKHTYKAALNGVSMEMPANEINRLLGSSVISKIYPDKQIQLDPPIYPSDQM</sequence>
<dbReference type="RefSeq" id="WP_019383231.1">
    <property type="nucleotide sequence ID" value="NZ_CP015506.1"/>
</dbReference>
<evidence type="ECO:0000313" key="4">
    <source>
        <dbReference type="Proteomes" id="UP000077856"/>
    </source>
</evidence>
<reference evidence="3 4" key="1">
    <citation type="submission" date="2016-04" db="EMBL/GenBank/DDBJ databases">
        <title>Complete genome sequence of Bacillus oceanisediminis strain 2691.</title>
        <authorList>
            <person name="Jeong H."/>
            <person name="Kim H.J."/>
            <person name="Lee D.-W."/>
        </authorList>
    </citation>
    <scope>NUCLEOTIDE SEQUENCE [LARGE SCALE GENOMIC DNA]</scope>
    <source>
        <strain evidence="3 4">2691</strain>
    </source>
</reference>
<dbReference type="eggNOG" id="COG1404">
    <property type="taxonomic scope" value="Bacteria"/>
</dbReference>
<dbReference type="PROSITE" id="PS51257">
    <property type="entry name" value="PROKAR_LIPOPROTEIN"/>
    <property type="match status" value="1"/>
</dbReference>
<gene>
    <name evidence="3" type="ORF">A361_23115</name>
</gene>